<organism evidence="1">
    <name type="scientific">uncultured prokaryote</name>
    <dbReference type="NCBI Taxonomy" id="198431"/>
    <lineage>
        <taxon>unclassified sequences</taxon>
        <taxon>environmental samples</taxon>
    </lineage>
</organism>
<dbReference type="EMBL" id="LN852911">
    <property type="protein sequence ID" value="CRY94360.1"/>
    <property type="molecule type" value="Genomic_DNA"/>
</dbReference>
<keyword evidence="1" id="KW-0614">Plasmid</keyword>
<evidence type="ECO:0000313" key="1">
    <source>
        <dbReference type="EMBL" id="CRY94360.1"/>
    </source>
</evidence>
<sequence length="104" mass="12490">MNNTSEILRMKFVFDENKLKANGMTEEDCLNIIRKYAFKHNLTEIEKGVFDSSDLDNTDPFFYLGMNLPYTKWFMKVIKEWYFYVENDEEDCIVAYYDVVKHNA</sequence>
<reference evidence="1" key="2">
    <citation type="submission" date="2015-07" db="EMBL/GenBank/DDBJ databases">
        <title>Plasmids, circular viruses and viroids from rat gut.</title>
        <authorList>
            <person name="Jorgensen T.J."/>
            <person name="Hansen M.A."/>
            <person name="Xu Z."/>
            <person name="Tabak M.A."/>
            <person name="Sorensen S.J."/>
            <person name="Hansen L.H."/>
        </authorList>
    </citation>
    <scope>NUCLEOTIDE SEQUENCE</scope>
    <source>
        <plasmid evidence="1">pRGRH0238</plasmid>
    </source>
</reference>
<dbReference type="AlphaFoldDB" id="A0A0H5PYU2"/>
<geneLocation type="plasmid" evidence="1">
    <name>pRGRH0238</name>
</geneLocation>
<protein>
    <submittedName>
        <fullName evidence="1">Uncharacterized protein</fullName>
    </submittedName>
</protein>
<accession>A0A0H5PYU2</accession>
<reference evidence="1" key="1">
    <citation type="submission" date="2015-06" db="EMBL/GenBank/DDBJ databases">
        <authorList>
            <person name="Joergensen T."/>
        </authorList>
    </citation>
    <scope>NUCLEOTIDE SEQUENCE</scope>
    <source>
        <plasmid evidence="1">pRGRH0238</plasmid>
    </source>
</reference>
<name>A0A0H5PYU2_9ZZZZ</name>
<proteinExistence type="predicted"/>